<reference evidence="7 8" key="1">
    <citation type="journal article" date="2009" name="Nature">
        <title>The Sorghum bicolor genome and the diversification of grasses.</title>
        <authorList>
            <person name="Paterson A.H."/>
            <person name="Bowers J.E."/>
            <person name="Bruggmann R."/>
            <person name="Dubchak I."/>
            <person name="Grimwood J."/>
            <person name="Gundlach H."/>
            <person name="Haberer G."/>
            <person name="Hellsten U."/>
            <person name="Mitros T."/>
            <person name="Poliakov A."/>
            <person name="Schmutz J."/>
            <person name="Spannagl M."/>
            <person name="Tang H."/>
            <person name="Wang X."/>
            <person name="Wicker T."/>
            <person name="Bharti A.K."/>
            <person name="Chapman J."/>
            <person name="Feltus F.A."/>
            <person name="Gowik U."/>
            <person name="Grigoriev I.V."/>
            <person name="Lyons E."/>
            <person name="Maher C.A."/>
            <person name="Martis M."/>
            <person name="Narechania A."/>
            <person name="Otillar R.P."/>
            <person name="Penning B.W."/>
            <person name="Salamov A.A."/>
            <person name="Wang Y."/>
            <person name="Zhang L."/>
            <person name="Carpita N.C."/>
            <person name="Freeling M."/>
            <person name="Gingle A.R."/>
            <person name="Hash C.T."/>
            <person name="Keller B."/>
            <person name="Klein P."/>
            <person name="Kresovich S."/>
            <person name="McCann M.C."/>
            <person name="Ming R."/>
            <person name="Peterson D.G."/>
            <person name="Mehboob-ur-Rahman"/>
            <person name="Ware D."/>
            <person name="Westhoff P."/>
            <person name="Mayer K.F."/>
            <person name="Messing J."/>
            <person name="Rokhsar D.S."/>
        </authorList>
    </citation>
    <scope>NUCLEOTIDE SEQUENCE [LARGE SCALE GENOMIC DNA]</scope>
    <source>
        <strain evidence="8">cv. BTx623</strain>
    </source>
</reference>
<evidence type="ECO:0008006" key="9">
    <source>
        <dbReference type="Google" id="ProtNLM"/>
    </source>
</evidence>
<dbReference type="GO" id="GO:0043531">
    <property type="term" value="F:ADP binding"/>
    <property type="evidence" value="ECO:0007669"/>
    <property type="project" value="InterPro"/>
</dbReference>
<dbReference type="InterPro" id="IPR002182">
    <property type="entry name" value="NB-ARC"/>
</dbReference>
<dbReference type="Gene3D" id="1.20.5.4130">
    <property type="match status" value="1"/>
</dbReference>
<feature type="domain" description="NB-ARC" evidence="4">
    <location>
        <begin position="199"/>
        <end position="375"/>
    </location>
</feature>
<feature type="domain" description="R13L1/DRL21-like LRR repeat region" evidence="6">
    <location>
        <begin position="727"/>
        <end position="853"/>
    </location>
</feature>
<sequence length="1439" mass="163180">MDAVGAASWIVQVVLEKLIGDGMDAAWAAAASGSDVDPGSDVRRLRSRLQSLHLVLSAAQERVPRARGEALLSSLRRLRSLAGDADNLLDEMLYYQIHRQLHPDQASDSSSSSISAVQSAISKIRGATTKRARLGDNDTTGRIKEILEQMCEAGNDVREAIKLEKLDAFVDLGRHDAYVHPRGQTTSFFTELKVFGRDTVKKRIVAMLTSKEACGVHLSVLPIVGNGGIGKTTLAQLVYNDAVVQDHFNKRIWISVSIHFDEVRLTREMLDCLSDGVSKHDEIINLNKLQEILEQSAKSKRLLLVLDDMWEDNDKSRWEKLLAPLRCSLLKGSVILVTTRNHSVVKMIATMDPVHLDGLEDDDFWLLFKSCVFGDEKYEGHGNLQIIGQSIAKRLKGYPLAAKSVGALLKRSLDGGQWMEILQSDEWKLQQGPDDIIPALKVSYIHLPFHLQRCFSYCALFPKGHRFDALELVRIWISQGLVSSKNLRMEETGHQYLNDLVDRGFFQRSAYYSMHDLMHDLALIVSSEECLVIDSFGSRNETFFPTIQHLSINVRFAYKWNTDDRRFNPNDIFQRKLAYIGDVVQTRNLSTLMLFGKYDAGFSETFSHVFKDVHRLRVLRLRTLSYNKDFLLSNFSKLIHLRYLELISSGPAEPFPEVICQLYHLQVLDVEYWVHFSALPGCMNNLVNLRHFVARGELHAMIAGVGRLKFLQELKVFRVGKTTDFEIGQLNGLSELGGSLEIYNLENVGSKDESQSAGLKDKTYLQDLLLSWSSNRCVVRCITEADVLEGLHPHSRLKRLHITGYGGISSPTWLCSNLSFICLESISLENCTKWEILPPLGQFPFLRKLYLIQLPASREVPMVSCNYWTGSEKQVLFPCLEELVVRDCPELRVFPLSQCSSKDECFRSFGYLREVTIYNCPRLMNLPPFGQVKSLSTISIEGVGSFPYIRLFMKALFIKGCIGPRTLDDILLLTECSLSIIEKLTIESCLDLAYLPCESFKKLVSLERLVIVDCARLSLPLYSYSQYEVRSHFPSLLKKLVIRACGITGKMLTHVLSQLHFLVCLTIMKCPNITSLAVGLITGTVSSSTSDCHKQTTDGLLQIPSDTSHRLQYLCIEDVSDLVLCKEFFHEFISLTTLRITGCPHLMVTMTTEKERSKHSHSLLPPSLKDLMVSHMHDKLWPFMLSNLASLSNLEISKSPELTSLDLHSCKSLETLIIDKCVWLSTLEGLQSLTSLKHLRIFECPSLSKPWEPSANGESQGLDFPLHLEKLEIDNTSFFKICICKKLPFLQHVVFFMANNVRAFTEEQEKALCHLTSLQVLDFCYCPDLQSLPNELYCFQSLKKLSIKACPGLQSLPEKGLPASLQELYVSNCSVELKEQCRKMKNVRRVYVDRHRSKFITVCKMLRLYFRCLFPYSKMSTRFLCLTFHSCILYNLGKE</sequence>
<dbReference type="Proteomes" id="UP000000768">
    <property type="component" value="Chromosome 7"/>
</dbReference>
<dbReference type="InterPro" id="IPR058922">
    <property type="entry name" value="WHD_DRP"/>
</dbReference>
<dbReference type="Gene3D" id="3.80.10.10">
    <property type="entry name" value="Ribonuclease Inhibitor"/>
    <property type="match status" value="4"/>
</dbReference>
<keyword evidence="1" id="KW-0433">Leucine-rich repeat</keyword>
<dbReference type="SUPFAM" id="SSF52540">
    <property type="entry name" value="P-loop containing nucleoside triphosphate hydrolases"/>
    <property type="match status" value="1"/>
</dbReference>
<evidence type="ECO:0000313" key="7">
    <source>
        <dbReference type="EMBL" id="OQU80440.1"/>
    </source>
</evidence>
<dbReference type="STRING" id="4558.A0A1Z5R9K1"/>
<dbReference type="InterPro" id="IPR027417">
    <property type="entry name" value="P-loop_NTPase"/>
</dbReference>
<dbReference type="InParanoid" id="A0A1Z5R9K1"/>
<evidence type="ECO:0000259" key="6">
    <source>
        <dbReference type="Pfam" id="PF25019"/>
    </source>
</evidence>
<evidence type="ECO:0000256" key="3">
    <source>
        <dbReference type="ARBA" id="ARBA00022821"/>
    </source>
</evidence>
<dbReference type="PANTHER" id="PTHR36766">
    <property type="entry name" value="PLANT BROAD-SPECTRUM MILDEW RESISTANCE PROTEIN RPW8"/>
    <property type="match status" value="1"/>
</dbReference>
<dbReference type="SUPFAM" id="SSF52058">
    <property type="entry name" value="L domain-like"/>
    <property type="match status" value="3"/>
</dbReference>
<dbReference type="Gene3D" id="3.40.50.300">
    <property type="entry name" value="P-loop containing nucleotide triphosphate hydrolases"/>
    <property type="match status" value="1"/>
</dbReference>
<dbReference type="Pfam" id="PF25019">
    <property type="entry name" value="LRR_R13L1-DRL21"/>
    <property type="match status" value="1"/>
</dbReference>
<reference evidence="8" key="2">
    <citation type="journal article" date="2018" name="Plant J.">
        <title>The Sorghum bicolor reference genome: improved assembly, gene annotations, a transcriptome atlas, and signatures of genome organization.</title>
        <authorList>
            <person name="McCormick R.F."/>
            <person name="Truong S.K."/>
            <person name="Sreedasyam A."/>
            <person name="Jenkins J."/>
            <person name="Shu S."/>
            <person name="Sims D."/>
            <person name="Kennedy M."/>
            <person name="Amirebrahimi M."/>
            <person name="Weers B.D."/>
            <person name="McKinley B."/>
            <person name="Mattison A."/>
            <person name="Morishige D.T."/>
            <person name="Grimwood J."/>
            <person name="Schmutz J."/>
            <person name="Mullet J.E."/>
        </authorList>
    </citation>
    <scope>NUCLEOTIDE SEQUENCE [LARGE SCALE GENOMIC DNA]</scope>
    <source>
        <strain evidence="8">cv. BTx623</strain>
    </source>
</reference>
<evidence type="ECO:0000313" key="8">
    <source>
        <dbReference type="Proteomes" id="UP000000768"/>
    </source>
</evidence>
<dbReference type="Pfam" id="PF23559">
    <property type="entry name" value="WHD_DRP"/>
    <property type="match status" value="1"/>
</dbReference>
<dbReference type="InterPro" id="IPR032675">
    <property type="entry name" value="LRR_dom_sf"/>
</dbReference>
<dbReference type="PANTHER" id="PTHR36766:SF40">
    <property type="entry name" value="DISEASE RESISTANCE PROTEIN RGA3"/>
    <property type="match status" value="1"/>
</dbReference>
<name>A0A1Z5R9K1_SORBI</name>
<dbReference type="Pfam" id="PF00931">
    <property type="entry name" value="NB-ARC"/>
    <property type="match status" value="1"/>
</dbReference>
<dbReference type="Gene3D" id="1.10.10.10">
    <property type="entry name" value="Winged helix-like DNA-binding domain superfamily/Winged helix DNA-binding domain"/>
    <property type="match status" value="1"/>
</dbReference>
<dbReference type="Gramene" id="OQU80440">
    <property type="protein sequence ID" value="OQU80440"/>
    <property type="gene ID" value="SORBI_3007G128600"/>
</dbReference>
<dbReference type="OrthoDB" id="693152at2759"/>
<protein>
    <recommendedName>
        <fullName evidence="9">NB-ARC domain-containing protein</fullName>
    </recommendedName>
</protein>
<dbReference type="GO" id="GO:0006952">
    <property type="term" value="P:defense response"/>
    <property type="evidence" value="ECO:0007669"/>
    <property type="project" value="UniProtKB-KW"/>
</dbReference>
<dbReference type="EMBL" id="CM000766">
    <property type="protein sequence ID" value="OQU80440.1"/>
    <property type="molecule type" value="Genomic_DNA"/>
</dbReference>
<dbReference type="PRINTS" id="PR00364">
    <property type="entry name" value="DISEASERSIST"/>
</dbReference>
<keyword evidence="8" id="KW-1185">Reference proteome</keyword>
<evidence type="ECO:0000256" key="2">
    <source>
        <dbReference type="ARBA" id="ARBA00022737"/>
    </source>
</evidence>
<keyword evidence="3" id="KW-0611">Plant defense</keyword>
<gene>
    <name evidence="7" type="ORF">SORBI_3007G128600</name>
</gene>
<dbReference type="InterPro" id="IPR056789">
    <property type="entry name" value="LRR_R13L1-DRL21"/>
</dbReference>
<accession>A0A1Z5R9K1</accession>
<keyword evidence="2" id="KW-0677">Repeat</keyword>
<dbReference type="ExpressionAtlas" id="A0A1Z5R9K1">
    <property type="expression patterns" value="baseline and differential"/>
</dbReference>
<organism evidence="7 8">
    <name type="scientific">Sorghum bicolor</name>
    <name type="common">Sorghum</name>
    <name type="synonym">Sorghum vulgare</name>
    <dbReference type="NCBI Taxonomy" id="4558"/>
    <lineage>
        <taxon>Eukaryota</taxon>
        <taxon>Viridiplantae</taxon>
        <taxon>Streptophyta</taxon>
        <taxon>Embryophyta</taxon>
        <taxon>Tracheophyta</taxon>
        <taxon>Spermatophyta</taxon>
        <taxon>Magnoliopsida</taxon>
        <taxon>Liliopsida</taxon>
        <taxon>Poales</taxon>
        <taxon>Poaceae</taxon>
        <taxon>PACMAD clade</taxon>
        <taxon>Panicoideae</taxon>
        <taxon>Andropogonodae</taxon>
        <taxon>Andropogoneae</taxon>
        <taxon>Sorghinae</taxon>
        <taxon>Sorghum</taxon>
    </lineage>
</organism>
<dbReference type="InterPro" id="IPR036388">
    <property type="entry name" value="WH-like_DNA-bd_sf"/>
</dbReference>
<evidence type="ECO:0000256" key="1">
    <source>
        <dbReference type="ARBA" id="ARBA00022614"/>
    </source>
</evidence>
<dbReference type="Gene3D" id="1.10.8.430">
    <property type="entry name" value="Helical domain of apoptotic protease-activating factors"/>
    <property type="match status" value="1"/>
</dbReference>
<evidence type="ECO:0000259" key="5">
    <source>
        <dbReference type="Pfam" id="PF23559"/>
    </source>
</evidence>
<dbReference type="InterPro" id="IPR042197">
    <property type="entry name" value="Apaf_helical"/>
</dbReference>
<proteinExistence type="predicted"/>
<feature type="domain" description="Disease resistance protein winged helix" evidence="5">
    <location>
        <begin position="460"/>
        <end position="522"/>
    </location>
</feature>
<evidence type="ECO:0000259" key="4">
    <source>
        <dbReference type="Pfam" id="PF00931"/>
    </source>
</evidence>